<sequence length="117" mass="12343">MELTMSDCAWSGIEKMLVEPSVRGPEAEVRQLGKETLCIADENPKKSSNRSWMKALYTSYFLSSFPSSFVAGLASSFVVGFASSFAADLASSFGGFGASFGGGAAKYAHNQCSSSIV</sequence>
<proteinExistence type="predicted"/>
<comment type="caution">
    <text evidence="2">The sequence shown here is derived from an EMBL/GenBank/DDBJ whole genome shotgun (WGS) entry which is preliminary data.</text>
</comment>
<evidence type="ECO:0000313" key="3">
    <source>
        <dbReference type="Proteomes" id="UP001151760"/>
    </source>
</evidence>
<organism evidence="2 3">
    <name type="scientific">Tanacetum coccineum</name>
    <dbReference type="NCBI Taxonomy" id="301880"/>
    <lineage>
        <taxon>Eukaryota</taxon>
        <taxon>Viridiplantae</taxon>
        <taxon>Streptophyta</taxon>
        <taxon>Embryophyta</taxon>
        <taxon>Tracheophyta</taxon>
        <taxon>Spermatophyta</taxon>
        <taxon>Magnoliopsida</taxon>
        <taxon>eudicotyledons</taxon>
        <taxon>Gunneridae</taxon>
        <taxon>Pentapetalae</taxon>
        <taxon>asterids</taxon>
        <taxon>campanulids</taxon>
        <taxon>Asterales</taxon>
        <taxon>Asteraceae</taxon>
        <taxon>Asteroideae</taxon>
        <taxon>Anthemideae</taxon>
        <taxon>Anthemidinae</taxon>
        <taxon>Tanacetum</taxon>
    </lineage>
</organism>
<reference evidence="2" key="1">
    <citation type="journal article" date="2022" name="Int. J. Mol. Sci.">
        <title>Draft Genome of Tanacetum Coccineum: Genomic Comparison of Closely Related Tanacetum-Family Plants.</title>
        <authorList>
            <person name="Yamashiro T."/>
            <person name="Shiraishi A."/>
            <person name="Nakayama K."/>
            <person name="Satake H."/>
        </authorList>
    </citation>
    <scope>NUCLEOTIDE SEQUENCE</scope>
</reference>
<dbReference type="Proteomes" id="UP001151760">
    <property type="component" value="Unassembled WGS sequence"/>
</dbReference>
<accession>A0ABQ5HHB0</accession>
<name>A0ABQ5HHB0_9ASTR</name>
<protein>
    <submittedName>
        <fullName evidence="2">Uncharacterized protein</fullName>
    </submittedName>
</protein>
<keyword evidence="1" id="KW-0812">Transmembrane</keyword>
<reference evidence="2" key="2">
    <citation type="submission" date="2022-01" db="EMBL/GenBank/DDBJ databases">
        <authorList>
            <person name="Yamashiro T."/>
            <person name="Shiraishi A."/>
            <person name="Satake H."/>
            <person name="Nakayama K."/>
        </authorList>
    </citation>
    <scope>NUCLEOTIDE SEQUENCE</scope>
</reference>
<evidence type="ECO:0000313" key="2">
    <source>
        <dbReference type="EMBL" id="GJT87305.1"/>
    </source>
</evidence>
<keyword evidence="1" id="KW-0472">Membrane</keyword>
<feature type="transmembrane region" description="Helical" evidence="1">
    <location>
        <begin position="55"/>
        <end position="82"/>
    </location>
</feature>
<keyword evidence="3" id="KW-1185">Reference proteome</keyword>
<gene>
    <name evidence="2" type="ORF">Tco_1069022</name>
</gene>
<dbReference type="EMBL" id="BQNB010019627">
    <property type="protein sequence ID" value="GJT87305.1"/>
    <property type="molecule type" value="Genomic_DNA"/>
</dbReference>
<evidence type="ECO:0000256" key="1">
    <source>
        <dbReference type="SAM" id="Phobius"/>
    </source>
</evidence>
<keyword evidence="1" id="KW-1133">Transmembrane helix</keyword>